<proteinExistence type="predicted"/>
<comment type="caution">
    <text evidence="1">The sequence shown here is derived from an EMBL/GenBank/DDBJ whole genome shotgun (WGS) entry which is preliminary data.</text>
</comment>
<evidence type="ECO:0008006" key="3">
    <source>
        <dbReference type="Google" id="ProtNLM"/>
    </source>
</evidence>
<organism evidence="1 2">
    <name type="scientific">Nonomuraea marmarensis</name>
    <dbReference type="NCBI Taxonomy" id="3351344"/>
    <lineage>
        <taxon>Bacteria</taxon>
        <taxon>Bacillati</taxon>
        <taxon>Actinomycetota</taxon>
        <taxon>Actinomycetes</taxon>
        <taxon>Streptosporangiales</taxon>
        <taxon>Streptosporangiaceae</taxon>
        <taxon>Nonomuraea</taxon>
    </lineage>
</organism>
<evidence type="ECO:0000313" key="2">
    <source>
        <dbReference type="Proteomes" id="UP001603978"/>
    </source>
</evidence>
<dbReference type="EMBL" id="JBICRM010000064">
    <property type="protein sequence ID" value="MFG1711005.1"/>
    <property type="molecule type" value="Genomic_DNA"/>
</dbReference>
<sequence>MSPLRQPDSGGIHGLPLAAAVELFLDRHAATATTYATYRDTLTRLLQSADPRPR</sequence>
<evidence type="ECO:0000313" key="1">
    <source>
        <dbReference type="EMBL" id="MFG1711005.1"/>
    </source>
</evidence>
<protein>
    <recommendedName>
        <fullName evidence="3">Core-binding (CB) domain-containing protein</fullName>
    </recommendedName>
</protein>
<accession>A0ABW7AU90</accession>
<dbReference type="RefSeq" id="WP_393177365.1">
    <property type="nucleotide sequence ID" value="NZ_JBICRM010000064.1"/>
</dbReference>
<keyword evidence="2" id="KW-1185">Reference proteome</keyword>
<gene>
    <name evidence="1" type="ORF">ACFLIM_48390</name>
</gene>
<name>A0ABW7AU90_9ACTN</name>
<reference evidence="1 2" key="1">
    <citation type="submission" date="2024-10" db="EMBL/GenBank/DDBJ databases">
        <authorList>
            <person name="Topkara A.R."/>
            <person name="Saygin H."/>
        </authorList>
    </citation>
    <scope>NUCLEOTIDE SEQUENCE [LARGE SCALE GENOMIC DNA]</scope>
    <source>
        <strain evidence="1 2">M3C6</strain>
    </source>
</reference>
<dbReference type="Proteomes" id="UP001603978">
    <property type="component" value="Unassembled WGS sequence"/>
</dbReference>